<proteinExistence type="predicted"/>
<reference evidence="2" key="1">
    <citation type="submission" date="2019-12" db="EMBL/GenBank/DDBJ databases">
        <title>Genome sequencing and annotation of Brassica cretica.</title>
        <authorList>
            <person name="Studholme D.J."/>
            <person name="Sarris P.F."/>
        </authorList>
    </citation>
    <scope>NUCLEOTIDE SEQUENCE</scope>
    <source>
        <strain evidence="2">PFS-001/15</strain>
        <tissue evidence="2">Leaf</tissue>
    </source>
</reference>
<gene>
    <name evidence="2" type="ORF">F2Q68_00008376</name>
</gene>
<feature type="compositionally biased region" description="Low complexity" evidence="1">
    <location>
        <begin position="39"/>
        <end position="53"/>
    </location>
</feature>
<accession>A0A8S9KVG1</accession>
<evidence type="ECO:0000313" key="2">
    <source>
        <dbReference type="EMBL" id="KAF2597671.1"/>
    </source>
</evidence>
<dbReference type="AlphaFoldDB" id="A0A8S9KVG1"/>
<sequence length="123" mass="13358">MLKEAPLKEIDVSMKLTFEAMILRSTSFLQSNASPPDPGDSGISSSKDPGASRRPSRRRGSVAMLSTWCWCGSNLLSLFLPVSSSMILDAVSSISPSSSLRRTLWRLAADSVGSATLVYWLEF</sequence>
<evidence type="ECO:0000256" key="1">
    <source>
        <dbReference type="SAM" id="MobiDB-lite"/>
    </source>
</evidence>
<organism evidence="2 3">
    <name type="scientific">Brassica cretica</name>
    <name type="common">Mustard</name>
    <dbReference type="NCBI Taxonomy" id="69181"/>
    <lineage>
        <taxon>Eukaryota</taxon>
        <taxon>Viridiplantae</taxon>
        <taxon>Streptophyta</taxon>
        <taxon>Embryophyta</taxon>
        <taxon>Tracheophyta</taxon>
        <taxon>Spermatophyta</taxon>
        <taxon>Magnoliopsida</taxon>
        <taxon>eudicotyledons</taxon>
        <taxon>Gunneridae</taxon>
        <taxon>Pentapetalae</taxon>
        <taxon>rosids</taxon>
        <taxon>malvids</taxon>
        <taxon>Brassicales</taxon>
        <taxon>Brassicaceae</taxon>
        <taxon>Brassiceae</taxon>
        <taxon>Brassica</taxon>
    </lineage>
</organism>
<dbReference type="EMBL" id="QGKW02000717">
    <property type="protein sequence ID" value="KAF2597671.1"/>
    <property type="molecule type" value="Genomic_DNA"/>
</dbReference>
<feature type="region of interest" description="Disordered" evidence="1">
    <location>
        <begin position="29"/>
        <end position="59"/>
    </location>
</feature>
<evidence type="ECO:0000313" key="3">
    <source>
        <dbReference type="Proteomes" id="UP000712281"/>
    </source>
</evidence>
<dbReference type="Proteomes" id="UP000712281">
    <property type="component" value="Unassembled WGS sequence"/>
</dbReference>
<protein>
    <submittedName>
        <fullName evidence="2">Uncharacterized protein</fullName>
    </submittedName>
</protein>
<name>A0A8S9KVG1_BRACR</name>
<comment type="caution">
    <text evidence="2">The sequence shown here is derived from an EMBL/GenBank/DDBJ whole genome shotgun (WGS) entry which is preliminary data.</text>
</comment>